<dbReference type="CDD" id="cd18989">
    <property type="entry name" value="LGIC_ECD_cation"/>
    <property type="match status" value="1"/>
</dbReference>
<dbReference type="InterPro" id="IPR006202">
    <property type="entry name" value="Neur_chan_lig-bd"/>
</dbReference>
<dbReference type="PRINTS" id="PR00254">
    <property type="entry name" value="NICOTINICR"/>
</dbReference>
<evidence type="ECO:0000256" key="14">
    <source>
        <dbReference type="RuleBase" id="RU000687"/>
    </source>
</evidence>
<feature type="transmembrane region" description="Helical" evidence="14">
    <location>
        <begin position="234"/>
        <end position="259"/>
    </location>
</feature>
<dbReference type="InterPro" id="IPR018000">
    <property type="entry name" value="Neurotransmitter_ion_chnl_CS"/>
</dbReference>
<evidence type="ECO:0000256" key="3">
    <source>
        <dbReference type="ARBA" id="ARBA00022692"/>
    </source>
</evidence>
<name>A0ABD3W2S5_SINWO</name>
<keyword evidence="9" id="KW-0675">Receptor</keyword>
<feature type="domain" description="Neurotransmitter-gated ion-channel ligand-binding" evidence="15">
    <location>
        <begin position="31"/>
        <end position="233"/>
    </location>
</feature>
<evidence type="ECO:0000256" key="13">
    <source>
        <dbReference type="ARBA" id="ARBA00034099"/>
    </source>
</evidence>
<keyword evidence="4 14" id="KW-1133">Transmembrane helix</keyword>
<feature type="signal peptide" evidence="14">
    <location>
        <begin position="1"/>
        <end position="24"/>
    </location>
</feature>
<dbReference type="GO" id="GO:0097060">
    <property type="term" value="C:synaptic membrane"/>
    <property type="evidence" value="ECO:0007669"/>
    <property type="project" value="UniProtKB-SubCell"/>
</dbReference>
<gene>
    <name evidence="17" type="ORF">ACJMK2_041021</name>
    <name evidence="18" type="ORF">ACJMK2_041023</name>
</gene>
<evidence type="ECO:0000313" key="17">
    <source>
        <dbReference type="EMBL" id="KAL3868189.1"/>
    </source>
</evidence>
<dbReference type="InterPro" id="IPR036734">
    <property type="entry name" value="Neur_chan_lig-bd_sf"/>
</dbReference>
<dbReference type="Proteomes" id="UP001634394">
    <property type="component" value="Unassembled WGS sequence"/>
</dbReference>
<dbReference type="PROSITE" id="PS00236">
    <property type="entry name" value="NEUROTR_ION_CHANNEL"/>
    <property type="match status" value="1"/>
</dbReference>
<organism evidence="17 19">
    <name type="scientific">Sinanodonta woodiana</name>
    <name type="common">Chinese pond mussel</name>
    <name type="synonym">Anodonta woodiana</name>
    <dbReference type="NCBI Taxonomy" id="1069815"/>
    <lineage>
        <taxon>Eukaryota</taxon>
        <taxon>Metazoa</taxon>
        <taxon>Spiralia</taxon>
        <taxon>Lophotrochozoa</taxon>
        <taxon>Mollusca</taxon>
        <taxon>Bivalvia</taxon>
        <taxon>Autobranchia</taxon>
        <taxon>Heteroconchia</taxon>
        <taxon>Palaeoheterodonta</taxon>
        <taxon>Unionida</taxon>
        <taxon>Unionoidea</taxon>
        <taxon>Unionidae</taxon>
        <taxon>Unioninae</taxon>
        <taxon>Sinanodonta</taxon>
    </lineage>
</organism>
<keyword evidence="8" id="KW-1015">Disulfide bond</keyword>
<feature type="transmembrane region" description="Helical" evidence="14">
    <location>
        <begin position="298"/>
        <end position="318"/>
    </location>
</feature>
<proteinExistence type="inferred from homology"/>
<dbReference type="EMBL" id="JBJQND010000008">
    <property type="protein sequence ID" value="KAL3868189.1"/>
    <property type="molecule type" value="Genomic_DNA"/>
</dbReference>
<feature type="domain" description="Neurotransmitter-gated ion-channel transmembrane" evidence="16">
    <location>
        <begin position="240"/>
        <end position="337"/>
    </location>
</feature>
<evidence type="ECO:0000313" key="18">
    <source>
        <dbReference type="EMBL" id="KAL3868191.1"/>
    </source>
</evidence>
<keyword evidence="2" id="KW-1003">Cell membrane</keyword>
<dbReference type="PANTHER" id="PTHR18945">
    <property type="entry name" value="NEUROTRANSMITTER GATED ION CHANNEL"/>
    <property type="match status" value="1"/>
</dbReference>
<dbReference type="EMBL" id="JBJQND010000008">
    <property type="protein sequence ID" value="KAL3868191.1"/>
    <property type="molecule type" value="Genomic_DNA"/>
</dbReference>
<feature type="transmembrane region" description="Helical" evidence="14">
    <location>
        <begin position="406"/>
        <end position="426"/>
    </location>
</feature>
<evidence type="ECO:0000256" key="7">
    <source>
        <dbReference type="ARBA" id="ARBA00023136"/>
    </source>
</evidence>
<keyword evidence="1 14" id="KW-0813">Transport</keyword>
<keyword evidence="14" id="KW-0732">Signal</keyword>
<evidence type="ECO:0000256" key="11">
    <source>
        <dbReference type="ARBA" id="ARBA00023286"/>
    </source>
</evidence>
<evidence type="ECO:0000256" key="9">
    <source>
        <dbReference type="ARBA" id="ARBA00023170"/>
    </source>
</evidence>
<dbReference type="InterPro" id="IPR006029">
    <property type="entry name" value="Neurotrans-gated_channel_TM"/>
</dbReference>
<dbReference type="AlphaFoldDB" id="A0ABD3W2S5"/>
<dbReference type="InterPro" id="IPR002394">
    <property type="entry name" value="Nicotinic_acetylcholine_rcpt"/>
</dbReference>
<evidence type="ECO:0000256" key="1">
    <source>
        <dbReference type="ARBA" id="ARBA00022448"/>
    </source>
</evidence>
<feature type="chain" id="PRO_5044523829" evidence="14">
    <location>
        <begin position="25"/>
        <end position="431"/>
    </location>
</feature>
<evidence type="ECO:0000256" key="5">
    <source>
        <dbReference type="ARBA" id="ARBA00023018"/>
    </source>
</evidence>
<keyword evidence="3 14" id="KW-0812">Transmembrane</keyword>
<keyword evidence="11" id="KW-1071">Ligand-gated ion channel</keyword>
<dbReference type="InterPro" id="IPR038050">
    <property type="entry name" value="Neuro_actylchol_rec"/>
</dbReference>
<dbReference type="FunFam" id="2.70.170.10:FF:000028">
    <property type="entry name" value="AcetylCholine Receptor"/>
    <property type="match status" value="1"/>
</dbReference>
<evidence type="ECO:0000313" key="19">
    <source>
        <dbReference type="Proteomes" id="UP001634394"/>
    </source>
</evidence>
<evidence type="ECO:0000256" key="8">
    <source>
        <dbReference type="ARBA" id="ARBA00023157"/>
    </source>
</evidence>
<dbReference type="CDD" id="cd19051">
    <property type="entry name" value="LGIC_TM_cation"/>
    <property type="match status" value="1"/>
</dbReference>
<evidence type="ECO:0000256" key="12">
    <source>
        <dbReference type="ARBA" id="ARBA00023303"/>
    </source>
</evidence>
<dbReference type="GO" id="GO:0034220">
    <property type="term" value="P:monoatomic ion transmembrane transport"/>
    <property type="evidence" value="ECO:0007669"/>
    <property type="project" value="UniProtKB-KW"/>
</dbReference>
<comment type="subcellular location">
    <subcellularLocation>
        <location evidence="13">Synaptic cell membrane</location>
        <topology evidence="13">Multi-pass membrane protein</topology>
    </subcellularLocation>
</comment>
<dbReference type="SUPFAM" id="SSF90112">
    <property type="entry name" value="Neurotransmitter-gated ion-channel transmembrane pore"/>
    <property type="match status" value="1"/>
</dbReference>
<comment type="similarity">
    <text evidence="14">Belongs to the ligand-gated ion channel (TC 1.A.9) family.</text>
</comment>
<dbReference type="InterPro" id="IPR036719">
    <property type="entry name" value="Neuro-gated_channel_TM_sf"/>
</dbReference>
<evidence type="ECO:0000256" key="6">
    <source>
        <dbReference type="ARBA" id="ARBA00023065"/>
    </source>
</evidence>
<keyword evidence="6 14" id="KW-0406">Ion transport</keyword>
<comment type="caution">
    <text evidence="17">The sequence shown here is derived from an EMBL/GenBank/DDBJ whole genome shotgun (WGS) entry which is preliminary data.</text>
</comment>
<keyword evidence="12 14" id="KW-0407">Ion channel</keyword>
<dbReference type="Gene3D" id="2.70.170.10">
    <property type="entry name" value="Neurotransmitter-gated ion-channel ligand-binding domain"/>
    <property type="match status" value="1"/>
</dbReference>
<dbReference type="Gene3D" id="1.20.58.390">
    <property type="entry name" value="Neurotransmitter-gated ion-channel transmembrane domain"/>
    <property type="match status" value="2"/>
</dbReference>
<keyword evidence="7 14" id="KW-0472">Membrane</keyword>
<dbReference type="SUPFAM" id="SSF63712">
    <property type="entry name" value="Nicotinic receptor ligand binding domain-like"/>
    <property type="match status" value="1"/>
</dbReference>
<dbReference type="InterPro" id="IPR006201">
    <property type="entry name" value="Neur_channel"/>
</dbReference>
<keyword evidence="10" id="KW-0325">Glycoprotein</keyword>
<reference evidence="17 19" key="1">
    <citation type="submission" date="2024-11" db="EMBL/GenBank/DDBJ databases">
        <title>Chromosome-level genome assembly of the freshwater bivalve Anodonta woodiana.</title>
        <authorList>
            <person name="Chen X."/>
        </authorList>
    </citation>
    <scope>NUCLEOTIDE SEQUENCE [LARGE SCALE GENOMIC DNA]</scope>
    <source>
        <strain evidence="17">MN2024</strain>
        <tissue evidence="17">Gills</tissue>
    </source>
</reference>
<evidence type="ECO:0000256" key="2">
    <source>
        <dbReference type="ARBA" id="ARBA00022475"/>
    </source>
</evidence>
<evidence type="ECO:0000256" key="10">
    <source>
        <dbReference type="ARBA" id="ARBA00023180"/>
    </source>
</evidence>
<evidence type="ECO:0000259" key="15">
    <source>
        <dbReference type="Pfam" id="PF02931"/>
    </source>
</evidence>
<dbReference type="Pfam" id="PF02931">
    <property type="entry name" value="Neur_chan_LBD"/>
    <property type="match status" value="1"/>
</dbReference>
<evidence type="ECO:0000256" key="4">
    <source>
        <dbReference type="ARBA" id="ARBA00022989"/>
    </source>
</evidence>
<protein>
    <submittedName>
        <fullName evidence="17">Uncharacterized protein</fullName>
    </submittedName>
</protein>
<keyword evidence="19" id="KW-1185">Reference proteome</keyword>
<dbReference type="Pfam" id="PF02932">
    <property type="entry name" value="Neur_chan_memb"/>
    <property type="match status" value="1"/>
</dbReference>
<dbReference type="PRINTS" id="PR00252">
    <property type="entry name" value="NRIONCHANNEL"/>
</dbReference>
<keyword evidence="5" id="KW-0770">Synapse</keyword>
<feature type="transmembrane region" description="Helical" evidence="14">
    <location>
        <begin position="265"/>
        <end position="286"/>
    </location>
</feature>
<accession>A0ABD3W2S5</accession>
<sequence>MEIKKRNSLVLPFIVMMYTSYINAQTSDDAKNLLHQIFDVSGYNKAVRPTYEQTTPTVVIIDFHLTSIIDFDSQKETFTTSGYLIVYWFDYYLQWTSANYGDLTSIFIPQDNVWKPDLSLQNGVSELKELGSSSLFVYVRSDGIVFWYPFGIFESTCGIDITFFPFDIQTCTLNFVAWSYTKEEVNVMVESKEIILDQYEENSAWLILGTSVDTLQESGDAVVVFSIKLKRKPLFVLLNIVVPVILLSLLNVCIFVLPAESGEKASFSVTVFLALAVFLTIVTATLPQNSEKVSFLGIYLVVMTVYSTMIVMLTLFTLRLNFRDVDADPIPSWLIKIHVIVEKVRCRRGNKIRPVIMSRTEVPNFETVHTIYSGESTCVINQSTSTRTDDKPKITWNHICNALDFIFFWIFLIATFVTTVAIFSICSKNAV</sequence>
<evidence type="ECO:0000259" key="16">
    <source>
        <dbReference type="Pfam" id="PF02932"/>
    </source>
</evidence>